<evidence type="ECO:0000313" key="1">
    <source>
        <dbReference type="EMBL" id="POW10968.1"/>
    </source>
</evidence>
<accession>A0A2S4VNG1</accession>
<dbReference type="VEuPathDB" id="FungiDB:PSTT_05652"/>
<organism evidence="1 2">
    <name type="scientific">Puccinia striiformis</name>
    <dbReference type="NCBI Taxonomy" id="27350"/>
    <lineage>
        <taxon>Eukaryota</taxon>
        <taxon>Fungi</taxon>
        <taxon>Dikarya</taxon>
        <taxon>Basidiomycota</taxon>
        <taxon>Pucciniomycotina</taxon>
        <taxon>Pucciniomycetes</taxon>
        <taxon>Pucciniales</taxon>
        <taxon>Pucciniaceae</taxon>
        <taxon>Puccinia</taxon>
    </lineage>
</organism>
<dbReference type="EMBL" id="PKSL01000042">
    <property type="protein sequence ID" value="POW10968.1"/>
    <property type="molecule type" value="Genomic_DNA"/>
</dbReference>
<keyword evidence="2" id="KW-1185">Reference proteome</keyword>
<evidence type="ECO:0000313" key="2">
    <source>
        <dbReference type="Proteomes" id="UP000239156"/>
    </source>
</evidence>
<name>A0A2S4VNG1_9BASI</name>
<dbReference type="AlphaFoldDB" id="A0A2S4VNG1"/>
<proteinExistence type="predicted"/>
<comment type="caution">
    <text evidence="1">The sequence shown here is derived from an EMBL/GenBank/DDBJ whole genome shotgun (WGS) entry which is preliminary data.</text>
</comment>
<sequence length="30" mass="3602">MMLLLKSSYPEKLSIIFTGFKKRYLMNFAM</sequence>
<reference evidence="1" key="1">
    <citation type="submission" date="2017-12" db="EMBL/GenBank/DDBJ databases">
        <title>Gene loss provides genomic basis for host adaptation in cereal stripe rust fungi.</title>
        <authorList>
            <person name="Xia C."/>
        </authorList>
    </citation>
    <scope>NUCLEOTIDE SEQUENCE [LARGE SCALE GENOMIC DNA]</scope>
    <source>
        <strain evidence="1">93-210</strain>
    </source>
</reference>
<protein>
    <submittedName>
        <fullName evidence="1">Uncharacterized protein</fullName>
    </submittedName>
</protein>
<dbReference type="Proteomes" id="UP000239156">
    <property type="component" value="Unassembled WGS sequence"/>
</dbReference>
<gene>
    <name evidence="1" type="ORF">PSTT_05652</name>
</gene>